<feature type="chain" id="PRO_5038944368" description="DUF4367 domain-containing protein" evidence="1">
    <location>
        <begin position="24"/>
        <end position="157"/>
    </location>
</feature>
<dbReference type="eggNOG" id="ENOG50304J6">
    <property type="taxonomic scope" value="Bacteria"/>
</dbReference>
<protein>
    <recommendedName>
        <fullName evidence="4">DUF4367 domain-containing protein</fullName>
    </recommendedName>
</protein>
<keyword evidence="1" id="KW-0732">Signal</keyword>
<dbReference type="EMBL" id="HE717023">
    <property type="protein sequence ID" value="CCG44285.1"/>
    <property type="molecule type" value="Genomic_DNA"/>
</dbReference>
<dbReference type="KEGG" id="hhd:HBHAL_1924"/>
<dbReference type="Proteomes" id="UP000007397">
    <property type="component" value="Chromosome"/>
</dbReference>
<dbReference type="PROSITE" id="PS51257">
    <property type="entry name" value="PROKAR_LIPOPROTEIN"/>
    <property type="match status" value="1"/>
</dbReference>
<evidence type="ECO:0008006" key="4">
    <source>
        <dbReference type="Google" id="ProtNLM"/>
    </source>
</evidence>
<evidence type="ECO:0000313" key="2">
    <source>
        <dbReference type="EMBL" id="CCG44285.1"/>
    </source>
</evidence>
<dbReference type="HOGENOM" id="CLU_1675459_0_0_9"/>
<dbReference type="PATRIC" id="fig|866895.3.peg.926"/>
<reference evidence="2 3" key="1">
    <citation type="journal article" date="2013" name="Environ. Microbiol.">
        <title>Chloride and organic osmolytes: a hybrid strategy to cope with elevated salinities by the moderately halophilic, chloride-dependent bacterium Halobacillus halophilus.</title>
        <authorList>
            <person name="Saum S.H."/>
            <person name="Pfeiffer F."/>
            <person name="Palm P."/>
            <person name="Rampp M."/>
            <person name="Schuster S.C."/>
            <person name="Muller V."/>
            <person name="Oesterhelt D."/>
        </authorList>
    </citation>
    <scope>NUCLEOTIDE SEQUENCE [LARGE SCALE GENOMIC DNA]</scope>
    <source>
        <strain evidence="3">ATCC 35676 / DSM 2266 / JCM 20832 / KCTC 3685 / LMG 17431 / NBRC 102448 / NCIMB 2269</strain>
    </source>
</reference>
<sequence length="157" mass="17558">MKKTLTFLAVLIFLAGCSSADLALSDLKANYPSSFAEPIETLPESKQERVGLPDELPFEVKAVEASVEEKKVTVRYQSTKTHDLTVTTLFDPTGEMAETDLQIPLNSGSVAGVREEEKQVFVEWYNSDEDVIYQIDYRAVDKEKQTQQAMDIANSMN</sequence>
<gene>
    <name evidence="2" type="ordered locus">HBHAL_1924</name>
</gene>
<organism evidence="2 3">
    <name type="scientific">Halobacillus halophilus (strain ATCC 35676 / DSM 2266 / JCM 20832 / KCTC 3685 / LMG 17431 / NBRC 102448 / NCIMB 2269)</name>
    <name type="common">Sporosarcina halophila</name>
    <dbReference type="NCBI Taxonomy" id="866895"/>
    <lineage>
        <taxon>Bacteria</taxon>
        <taxon>Bacillati</taxon>
        <taxon>Bacillota</taxon>
        <taxon>Bacilli</taxon>
        <taxon>Bacillales</taxon>
        <taxon>Bacillaceae</taxon>
        <taxon>Halobacillus</taxon>
    </lineage>
</organism>
<accession>I0JJG7</accession>
<dbReference type="RefSeq" id="WP_014642189.1">
    <property type="nucleotide sequence ID" value="NC_017668.1"/>
</dbReference>
<proteinExistence type="predicted"/>
<feature type="signal peptide" evidence="1">
    <location>
        <begin position="1"/>
        <end position="23"/>
    </location>
</feature>
<name>I0JJG7_HALH3</name>
<dbReference type="AlphaFoldDB" id="I0JJG7"/>
<evidence type="ECO:0000313" key="3">
    <source>
        <dbReference type="Proteomes" id="UP000007397"/>
    </source>
</evidence>
<keyword evidence="3" id="KW-1185">Reference proteome</keyword>
<evidence type="ECO:0000256" key="1">
    <source>
        <dbReference type="SAM" id="SignalP"/>
    </source>
</evidence>